<dbReference type="CDD" id="cd17574">
    <property type="entry name" value="REC_OmpR"/>
    <property type="match status" value="1"/>
</dbReference>
<dbReference type="GO" id="GO:0005829">
    <property type="term" value="C:cytosol"/>
    <property type="evidence" value="ECO:0007669"/>
    <property type="project" value="TreeGrafter"/>
</dbReference>
<dbReference type="FunFam" id="3.40.50.2300:FF:000001">
    <property type="entry name" value="DNA-binding response regulator PhoB"/>
    <property type="match status" value="1"/>
</dbReference>
<comment type="caution">
    <text evidence="7">The sequence shown here is derived from an EMBL/GenBank/DDBJ whole genome shotgun (WGS) entry which is preliminary data.</text>
</comment>
<protein>
    <recommendedName>
        <fullName evidence="6">Response regulatory domain-containing protein</fullName>
    </recommendedName>
</protein>
<dbReference type="PANTHER" id="PTHR48111">
    <property type="entry name" value="REGULATOR OF RPOS"/>
    <property type="match status" value="1"/>
</dbReference>
<dbReference type="SUPFAM" id="SSF52172">
    <property type="entry name" value="CheY-like"/>
    <property type="match status" value="1"/>
</dbReference>
<evidence type="ECO:0000313" key="7">
    <source>
        <dbReference type="EMBL" id="GAI33549.1"/>
    </source>
</evidence>
<accession>X1PRN7</accession>
<proteinExistence type="predicted"/>
<keyword evidence="1" id="KW-0597">Phosphoprotein</keyword>
<evidence type="ECO:0000256" key="4">
    <source>
        <dbReference type="ARBA" id="ARBA00023125"/>
    </source>
</evidence>
<dbReference type="EMBL" id="BARV01031028">
    <property type="protein sequence ID" value="GAI33549.1"/>
    <property type="molecule type" value="Genomic_DNA"/>
</dbReference>
<dbReference type="GO" id="GO:0000156">
    <property type="term" value="F:phosphorelay response regulator activity"/>
    <property type="evidence" value="ECO:0007669"/>
    <property type="project" value="TreeGrafter"/>
</dbReference>
<dbReference type="GO" id="GO:0000976">
    <property type="term" value="F:transcription cis-regulatory region binding"/>
    <property type="evidence" value="ECO:0007669"/>
    <property type="project" value="TreeGrafter"/>
</dbReference>
<keyword evidence="2" id="KW-0902">Two-component regulatory system</keyword>
<gene>
    <name evidence="7" type="ORF">S06H3_49163</name>
</gene>
<dbReference type="InterPro" id="IPR039420">
    <property type="entry name" value="WalR-like"/>
</dbReference>
<dbReference type="Pfam" id="PF00072">
    <property type="entry name" value="Response_reg"/>
    <property type="match status" value="1"/>
</dbReference>
<name>X1PRN7_9ZZZZ</name>
<feature type="domain" description="Response regulatory" evidence="6">
    <location>
        <begin position="6"/>
        <end position="119"/>
    </location>
</feature>
<dbReference type="AlphaFoldDB" id="X1PRN7"/>
<dbReference type="Gene3D" id="3.40.50.2300">
    <property type="match status" value="1"/>
</dbReference>
<keyword evidence="4" id="KW-0238">DNA-binding</keyword>
<dbReference type="GO" id="GO:0032993">
    <property type="term" value="C:protein-DNA complex"/>
    <property type="evidence" value="ECO:0007669"/>
    <property type="project" value="TreeGrafter"/>
</dbReference>
<sequence>MKNCPHIMVVDDDPEMLKIINRTLELEGYAVSTATDGRAALALLEERSPDLVILDVMMPELDGFHILKLLRERTNVPVIMLTARHEPILVQKALVLGADDYIKKPFRPIVLIARIRAKLRRVRVGATPMKLPSPSEHQVLDKVEAD</sequence>
<evidence type="ECO:0000256" key="1">
    <source>
        <dbReference type="ARBA" id="ARBA00022553"/>
    </source>
</evidence>
<dbReference type="GO" id="GO:0006355">
    <property type="term" value="P:regulation of DNA-templated transcription"/>
    <property type="evidence" value="ECO:0007669"/>
    <property type="project" value="TreeGrafter"/>
</dbReference>
<evidence type="ECO:0000256" key="3">
    <source>
        <dbReference type="ARBA" id="ARBA00023015"/>
    </source>
</evidence>
<reference evidence="7" key="1">
    <citation type="journal article" date="2014" name="Front. Microbiol.">
        <title>High frequency of phylogenetically diverse reductive dehalogenase-homologous genes in deep subseafloor sedimentary metagenomes.</title>
        <authorList>
            <person name="Kawai M."/>
            <person name="Futagami T."/>
            <person name="Toyoda A."/>
            <person name="Takaki Y."/>
            <person name="Nishi S."/>
            <person name="Hori S."/>
            <person name="Arai W."/>
            <person name="Tsubouchi T."/>
            <person name="Morono Y."/>
            <person name="Uchiyama I."/>
            <person name="Ito T."/>
            <person name="Fujiyama A."/>
            <person name="Inagaki F."/>
            <person name="Takami H."/>
        </authorList>
    </citation>
    <scope>NUCLEOTIDE SEQUENCE</scope>
    <source>
        <strain evidence="7">Expedition CK06-06</strain>
    </source>
</reference>
<keyword evidence="3" id="KW-0805">Transcription regulation</keyword>
<organism evidence="7">
    <name type="scientific">marine sediment metagenome</name>
    <dbReference type="NCBI Taxonomy" id="412755"/>
    <lineage>
        <taxon>unclassified sequences</taxon>
        <taxon>metagenomes</taxon>
        <taxon>ecological metagenomes</taxon>
    </lineage>
</organism>
<dbReference type="InterPro" id="IPR001789">
    <property type="entry name" value="Sig_transdc_resp-reg_receiver"/>
</dbReference>
<dbReference type="PROSITE" id="PS50110">
    <property type="entry name" value="RESPONSE_REGULATORY"/>
    <property type="match status" value="1"/>
</dbReference>
<evidence type="ECO:0000259" key="6">
    <source>
        <dbReference type="PROSITE" id="PS50110"/>
    </source>
</evidence>
<dbReference type="PANTHER" id="PTHR48111:SF1">
    <property type="entry name" value="TWO-COMPONENT RESPONSE REGULATOR ORR33"/>
    <property type="match status" value="1"/>
</dbReference>
<dbReference type="SMART" id="SM00448">
    <property type="entry name" value="REC"/>
    <property type="match status" value="1"/>
</dbReference>
<evidence type="ECO:0000256" key="5">
    <source>
        <dbReference type="ARBA" id="ARBA00023163"/>
    </source>
</evidence>
<dbReference type="InterPro" id="IPR011006">
    <property type="entry name" value="CheY-like_superfamily"/>
</dbReference>
<evidence type="ECO:0000256" key="2">
    <source>
        <dbReference type="ARBA" id="ARBA00023012"/>
    </source>
</evidence>
<keyword evidence="5" id="KW-0804">Transcription</keyword>